<feature type="transmembrane region" description="Helical" evidence="1">
    <location>
        <begin position="73"/>
        <end position="91"/>
    </location>
</feature>
<dbReference type="AlphaFoldDB" id="K0QYD3"/>
<dbReference type="eggNOG" id="ENOG502STHI">
    <property type="taxonomic scope" value="Eukaryota"/>
</dbReference>
<organism evidence="2 3">
    <name type="scientific">Thalassiosira oceanica</name>
    <name type="common">Marine diatom</name>
    <dbReference type="NCBI Taxonomy" id="159749"/>
    <lineage>
        <taxon>Eukaryota</taxon>
        <taxon>Sar</taxon>
        <taxon>Stramenopiles</taxon>
        <taxon>Ochrophyta</taxon>
        <taxon>Bacillariophyta</taxon>
        <taxon>Coscinodiscophyceae</taxon>
        <taxon>Thalassiosirophycidae</taxon>
        <taxon>Thalassiosirales</taxon>
        <taxon>Thalassiosiraceae</taxon>
        <taxon>Thalassiosira</taxon>
    </lineage>
</organism>
<evidence type="ECO:0000313" key="2">
    <source>
        <dbReference type="EMBL" id="EJK43670.1"/>
    </source>
</evidence>
<evidence type="ECO:0000256" key="1">
    <source>
        <dbReference type="SAM" id="Phobius"/>
    </source>
</evidence>
<protein>
    <recommendedName>
        <fullName evidence="4">Amino acid permease/ SLC12A domain-containing protein</fullName>
    </recommendedName>
</protein>
<sequence length="176" mass="18807">MTVEAGAAIEWALRVCQSMAFAIHGILGVTEPWTGCVTHAFRDTGAMPKWFWPVAGIILWTVAILNFSKNDKVILGVQAYIAAFHMGGYFYHARLGHHPAAGLAPAVFALLAFFVVWIRTGSVLVALIGWIVSTGIAYGLSRVLVTPPTSEEANDGTNGLLDEMAGSTRYQSGAVA</sequence>
<gene>
    <name evidence="2" type="ORF">THAOC_37863</name>
</gene>
<dbReference type="OrthoDB" id="43785at2759"/>
<feature type="transmembrane region" description="Helical" evidence="1">
    <location>
        <begin position="100"/>
        <end position="118"/>
    </location>
</feature>
<dbReference type="EMBL" id="AGNL01050780">
    <property type="protein sequence ID" value="EJK43670.1"/>
    <property type="molecule type" value="Genomic_DNA"/>
</dbReference>
<keyword evidence="3" id="KW-1185">Reference proteome</keyword>
<dbReference type="Proteomes" id="UP000266841">
    <property type="component" value="Unassembled WGS sequence"/>
</dbReference>
<keyword evidence="1" id="KW-1133">Transmembrane helix</keyword>
<evidence type="ECO:0000313" key="3">
    <source>
        <dbReference type="Proteomes" id="UP000266841"/>
    </source>
</evidence>
<feature type="transmembrane region" description="Helical" evidence="1">
    <location>
        <begin position="124"/>
        <end position="145"/>
    </location>
</feature>
<evidence type="ECO:0008006" key="4">
    <source>
        <dbReference type="Google" id="ProtNLM"/>
    </source>
</evidence>
<proteinExistence type="predicted"/>
<comment type="caution">
    <text evidence="2">The sequence shown here is derived from an EMBL/GenBank/DDBJ whole genome shotgun (WGS) entry which is preliminary data.</text>
</comment>
<keyword evidence="1" id="KW-0812">Transmembrane</keyword>
<dbReference type="OMA" id="HIRINHH"/>
<feature type="transmembrane region" description="Helical" evidence="1">
    <location>
        <begin position="50"/>
        <end position="67"/>
    </location>
</feature>
<accession>K0QYD3</accession>
<reference evidence="2 3" key="1">
    <citation type="journal article" date="2012" name="Genome Biol.">
        <title>Genome and low-iron response of an oceanic diatom adapted to chronic iron limitation.</title>
        <authorList>
            <person name="Lommer M."/>
            <person name="Specht M."/>
            <person name="Roy A.S."/>
            <person name="Kraemer L."/>
            <person name="Andreson R."/>
            <person name="Gutowska M.A."/>
            <person name="Wolf J."/>
            <person name="Bergner S.V."/>
            <person name="Schilhabel M.B."/>
            <person name="Klostermeier U.C."/>
            <person name="Beiko R.G."/>
            <person name="Rosenstiel P."/>
            <person name="Hippler M."/>
            <person name="Laroche J."/>
        </authorList>
    </citation>
    <scope>NUCLEOTIDE SEQUENCE [LARGE SCALE GENOMIC DNA]</scope>
    <source>
        <strain evidence="2 3">CCMP1005</strain>
    </source>
</reference>
<keyword evidence="1" id="KW-0472">Membrane</keyword>
<name>K0QYD3_THAOC</name>